<dbReference type="EMBL" id="FONA01000007">
    <property type="protein sequence ID" value="SFE13885.1"/>
    <property type="molecule type" value="Genomic_DNA"/>
</dbReference>
<evidence type="ECO:0000313" key="5">
    <source>
        <dbReference type="Proteomes" id="UP000181976"/>
    </source>
</evidence>
<dbReference type="SUPFAM" id="SSF53335">
    <property type="entry name" value="S-adenosyl-L-methionine-dependent methyltransferases"/>
    <property type="match status" value="1"/>
</dbReference>
<sequence length="248" mass="28701">MKARHRKGYGIHSPFAFYLVRELLGEKHPFYAFKKIEAVRQSLLKNHTVINNDTLGAPSVSGQKQRSVRKLVSSGSLPAKYGVFLFRLINYFEAKNILELGTGTGLSTLWLALPDSRSRVITIEGCKELCDFSRQVFEMVDVNNVEVINGSFVNILPALVEEIDSLDFVFFDGDHRKESVLKYFEWCLKKAHNNSIFVFDDIHWSPDMEAAWKTILQHPKITVSFDLYRIGIIFFRKECTRQHYIVRY</sequence>
<dbReference type="InterPro" id="IPR029063">
    <property type="entry name" value="SAM-dependent_MTases_sf"/>
</dbReference>
<dbReference type="GO" id="GO:0032259">
    <property type="term" value="P:methylation"/>
    <property type="evidence" value="ECO:0007669"/>
    <property type="project" value="UniProtKB-KW"/>
</dbReference>
<dbReference type="PANTHER" id="PTHR10509">
    <property type="entry name" value="O-METHYLTRANSFERASE-RELATED"/>
    <property type="match status" value="1"/>
</dbReference>
<reference evidence="4 5" key="1">
    <citation type="submission" date="2016-10" db="EMBL/GenBank/DDBJ databases">
        <authorList>
            <person name="de Groot N.N."/>
        </authorList>
    </citation>
    <scope>NUCLEOTIDE SEQUENCE [LARGE SCALE GENOMIC DNA]</scope>
    <source>
        <strain evidence="4 5">DSM 19012</strain>
    </source>
</reference>
<dbReference type="eggNOG" id="COG4122">
    <property type="taxonomic scope" value="Bacteria"/>
</dbReference>
<organism evidence="4 5">
    <name type="scientific">Thermophagus xiamenensis</name>
    <dbReference type="NCBI Taxonomy" id="385682"/>
    <lineage>
        <taxon>Bacteria</taxon>
        <taxon>Pseudomonadati</taxon>
        <taxon>Bacteroidota</taxon>
        <taxon>Bacteroidia</taxon>
        <taxon>Marinilabiliales</taxon>
        <taxon>Marinilabiliaceae</taxon>
        <taxon>Thermophagus</taxon>
    </lineage>
</organism>
<accession>A0A1I1Y2E8</accession>
<dbReference type="Gene3D" id="3.40.50.150">
    <property type="entry name" value="Vaccinia Virus protein VP39"/>
    <property type="match status" value="1"/>
</dbReference>
<gene>
    <name evidence="4" type="ORF">SAMN05444380_10754</name>
</gene>
<dbReference type="InterPro" id="IPR050362">
    <property type="entry name" value="Cation-dep_OMT"/>
</dbReference>
<evidence type="ECO:0000256" key="3">
    <source>
        <dbReference type="ARBA" id="ARBA00022691"/>
    </source>
</evidence>
<dbReference type="AlphaFoldDB" id="A0A1I1Y2E8"/>
<keyword evidence="2 4" id="KW-0808">Transferase</keyword>
<evidence type="ECO:0000256" key="2">
    <source>
        <dbReference type="ARBA" id="ARBA00022679"/>
    </source>
</evidence>
<protein>
    <submittedName>
        <fullName evidence="4">O-methyltransferase</fullName>
    </submittedName>
</protein>
<dbReference type="Pfam" id="PF01596">
    <property type="entry name" value="Methyltransf_3"/>
    <property type="match status" value="1"/>
</dbReference>
<dbReference type="InParanoid" id="A0A1I1Y2E8"/>
<keyword evidence="1 4" id="KW-0489">Methyltransferase</keyword>
<keyword evidence="5" id="KW-1185">Reference proteome</keyword>
<dbReference type="PANTHER" id="PTHR10509:SF14">
    <property type="entry name" value="CAFFEOYL-COA O-METHYLTRANSFERASE 3-RELATED"/>
    <property type="match status" value="1"/>
</dbReference>
<dbReference type="CDD" id="cd02440">
    <property type="entry name" value="AdoMet_MTases"/>
    <property type="match status" value="1"/>
</dbReference>
<dbReference type="STRING" id="385682.SAMN05444380_10754"/>
<keyword evidence="3" id="KW-0949">S-adenosyl-L-methionine</keyword>
<dbReference type="GO" id="GO:0008757">
    <property type="term" value="F:S-adenosylmethionine-dependent methyltransferase activity"/>
    <property type="evidence" value="ECO:0007669"/>
    <property type="project" value="TreeGrafter"/>
</dbReference>
<name>A0A1I1Y2E8_9BACT</name>
<evidence type="ECO:0000256" key="1">
    <source>
        <dbReference type="ARBA" id="ARBA00022603"/>
    </source>
</evidence>
<dbReference type="GO" id="GO:0008171">
    <property type="term" value="F:O-methyltransferase activity"/>
    <property type="evidence" value="ECO:0007669"/>
    <property type="project" value="InterPro"/>
</dbReference>
<evidence type="ECO:0000313" key="4">
    <source>
        <dbReference type="EMBL" id="SFE13885.1"/>
    </source>
</evidence>
<dbReference type="Proteomes" id="UP000181976">
    <property type="component" value="Unassembled WGS sequence"/>
</dbReference>
<proteinExistence type="predicted"/>
<dbReference type="InterPro" id="IPR002935">
    <property type="entry name" value="SAM_O-MeTrfase"/>
</dbReference>